<dbReference type="RefSeq" id="WP_128913583.1">
    <property type="nucleotide sequence ID" value="NZ_RDSM01000002.1"/>
</dbReference>
<name>A0A4V1L5K1_9BACT</name>
<dbReference type="InterPro" id="IPR011234">
    <property type="entry name" value="Fumarylacetoacetase-like_C"/>
</dbReference>
<dbReference type="SUPFAM" id="SSF56529">
    <property type="entry name" value="FAH"/>
    <property type="match status" value="1"/>
</dbReference>
<dbReference type="PANTHER" id="PTHR30143">
    <property type="entry name" value="ACID HYDRATASE"/>
    <property type="match status" value="1"/>
</dbReference>
<keyword evidence="4" id="KW-1185">Reference proteome</keyword>
<reference evidence="3 4" key="1">
    <citation type="submission" date="2018-11" db="EMBL/GenBank/DDBJ databases">
        <authorList>
            <person name="Mardanov A.V."/>
            <person name="Ravin N.V."/>
            <person name="Dedysh S.N."/>
        </authorList>
    </citation>
    <scope>NUCLEOTIDE SEQUENCE [LARGE SCALE GENOMIC DNA]</scope>
    <source>
        <strain evidence="3 4">AF10</strain>
    </source>
</reference>
<evidence type="ECO:0000313" key="4">
    <source>
        <dbReference type="Proteomes" id="UP000289437"/>
    </source>
</evidence>
<dbReference type="Proteomes" id="UP000289437">
    <property type="component" value="Unassembled WGS sequence"/>
</dbReference>
<gene>
    <name evidence="3" type="ORF">GRAN_2901</name>
</gene>
<dbReference type="PANTHER" id="PTHR30143:SF0">
    <property type="entry name" value="2-KETO-4-PENTENOATE HYDRATASE"/>
    <property type="match status" value="1"/>
</dbReference>
<dbReference type="OrthoDB" id="9792137at2"/>
<dbReference type="GO" id="GO:0008684">
    <property type="term" value="F:2-oxopent-4-enoate hydratase activity"/>
    <property type="evidence" value="ECO:0007669"/>
    <property type="project" value="TreeGrafter"/>
</dbReference>
<evidence type="ECO:0000313" key="3">
    <source>
        <dbReference type="EMBL" id="RXH56044.1"/>
    </source>
</evidence>
<evidence type="ECO:0000259" key="2">
    <source>
        <dbReference type="Pfam" id="PF01557"/>
    </source>
</evidence>
<organism evidence="3 4">
    <name type="scientific">Granulicella sibirica</name>
    <dbReference type="NCBI Taxonomy" id="2479048"/>
    <lineage>
        <taxon>Bacteria</taxon>
        <taxon>Pseudomonadati</taxon>
        <taxon>Acidobacteriota</taxon>
        <taxon>Terriglobia</taxon>
        <taxon>Terriglobales</taxon>
        <taxon>Acidobacteriaceae</taxon>
        <taxon>Granulicella</taxon>
    </lineage>
</organism>
<proteinExistence type="predicted"/>
<dbReference type="InterPro" id="IPR036663">
    <property type="entry name" value="Fumarylacetoacetase_C_sf"/>
</dbReference>
<dbReference type="Gene3D" id="3.90.850.10">
    <property type="entry name" value="Fumarylacetoacetase-like, C-terminal domain"/>
    <property type="match status" value="1"/>
</dbReference>
<dbReference type="EMBL" id="RDSM01000002">
    <property type="protein sequence ID" value="RXH56044.1"/>
    <property type="molecule type" value="Genomic_DNA"/>
</dbReference>
<dbReference type="Pfam" id="PF01557">
    <property type="entry name" value="FAA_hydrolase"/>
    <property type="match status" value="1"/>
</dbReference>
<accession>A0A4V1L5K1</accession>
<dbReference type="InterPro" id="IPR050772">
    <property type="entry name" value="Hydratase-Decarb/MhpD_sf"/>
</dbReference>
<sequence>MIEPTGPREAQLIETSNILLDARRTGVLIDDLPVELRPTTMDEVYFVQGLIAQAYTTPEDGIGGWKIGAPNPEATPAYAPLPKVWIAPSGALLSGSQWRYRGLEAEIAFLLGADLPPRSDTPYTREEVLAAVASCHPVIEVLESGLLDPMKADRMSMLADLQMHGGLVYGAPVPEWQSIDWTQETVALAVDGSIRVERTGSNTSGDFVKLLPWLANEGAIRTRGLYAGQWITTGSWTGNTLAMGQSSVDVRFHTAGRVTLRYSVED</sequence>
<dbReference type="AlphaFoldDB" id="A0A4V1L5K1"/>
<reference evidence="4" key="2">
    <citation type="submission" date="2019-02" db="EMBL/GenBank/DDBJ databases">
        <title>Granulicella sibirica sp. nov., a psychrotolerant acidobacterium isolated from an organic soil layer in forested tundra, West Siberia.</title>
        <authorList>
            <person name="Oshkin I.Y."/>
            <person name="Kulichevskaya I.S."/>
            <person name="Rijpstra W.I.C."/>
            <person name="Sinninghe Damste J.S."/>
            <person name="Rakitin A.L."/>
            <person name="Ravin N.V."/>
            <person name="Dedysh S.N."/>
        </authorList>
    </citation>
    <scope>NUCLEOTIDE SEQUENCE [LARGE SCALE GENOMIC DNA]</scope>
    <source>
        <strain evidence="4">AF10</strain>
    </source>
</reference>
<dbReference type="GO" id="GO:0005737">
    <property type="term" value="C:cytoplasm"/>
    <property type="evidence" value="ECO:0007669"/>
    <property type="project" value="TreeGrafter"/>
</dbReference>
<protein>
    <submittedName>
        <fullName evidence="3">2-keto-4-pentenoate hydratase</fullName>
    </submittedName>
</protein>
<evidence type="ECO:0000256" key="1">
    <source>
        <dbReference type="ARBA" id="ARBA00023239"/>
    </source>
</evidence>
<comment type="caution">
    <text evidence="3">The sequence shown here is derived from an EMBL/GenBank/DDBJ whole genome shotgun (WGS) entry which is preliminary data.</text>
</comment>
<feature type="domain" description="Fumarylacetoacetase-like C-terminal" evidence="2">
    <location>
        <begin position="101"/>
        <end position="240"/>
    </location>
</feature>
<keyword evidence="1" id="KW-0456">Lyase</keyword>